<keyword evidence="2 6" id="KW-0812">Transmembrane</keyword>
<keyword evidence="4 6" id="KW-0472">Membrane</keyword>
<dbReference type="InterPro" id="IPR007568">
    <property type="entry name" value="RTA1"/>
</dbReference>
<dbReference type="RefSeq" id="XP_033579572.1">
    <property type="nucleotide sequence ID" value="XM_033727860.1"/>
</dbReference>
<feature type="transmembrane region" description="Helical" evidence="6">
    <location>
        <begin position="40"/>
        <end position="62"/>
    </location>
</feature>
<evidence type="ECO:0000313" key="8">
    <source>
        <dbReference type="Proteomes" id="UP000504636"/>
    </source>
</evidence>
<evidence type="ECO:0000256" key="1">
    <source>
        <dbReference type="ARBA" id="ARBA00004141"/>
    </source>
</evidence>
<dbReference type="PANTHER" id="PTHR31465">
    <property type="entry name" value="PROTEIN RTA1-RELATED"/>
    <property type="match status" value="1"/>
</dbReference>
<feature type="region of interest" description="Disordered" evidence="5">
    <location>
        <begin position="294"/>
        <end position="390"/>
    </location>
</feature>
<proteinExistence type="predicted"/>
<evidence type="ECO:0000256" key="2">
    <source>
        <dbReference type="ARBA" id="ARBA00022692"/>
    </source>
</evidence>
<comment type="subcellular location">
    <subcellularLocation>
        <location evidence="1">Membrane</location>
        <topology evidence="1">Multi-pass membrane protein</topology>
    </subcellularLocation>
</comment>
<feature type="transmembrane region" description="Helical" evidence="6">
    <location>
        <begin position="185"/>
        <end position="205"/>
    </location>
</feature>
<feature type="compositionally biased region" description="Basic and acidic residues" evidence="5">
    <location>
        <begin position="352"/>
        <end position="361"/>
    </location>
</feature>
<keyword evidence="3 6" id="KW-1133">Transmembrane helix</keyword>
<dbReference type="OrthoDB" id="5384040at2759"/>
<evidence type="ECO:0000256" key="6">
    <source>
        <dbReference type="SAM" id="Phobius"/>
    </source>
</evidence>
<feature type="transmembrane region" description="Helical" evidence="6">
    <location>
        <begin position="148"/>
        <end position="165"/>
    </location>
</feature>
<evidence type="ECO:0000256" key="4">
    <source>
        <dbReference type="ARBA" id="ARBA00023136"/>
    </source>
</evidence>
<reference evidence="7 9" key="1">
    <citation type="journal article" date="2020" name="Stud. Mycol.">
        <title>101 Dothideomycetes genomes: a test case for predicting lifestyles and emergence of pathogens.</title>
        <authorList>
            <person name="Haridas S."/>
            <person name="Albert R."/>
            <person name="Binder M."/>
            <person name="Bloem J."/>
            <person name="Labutti K."/>
            <person name="Salamov A."/>
            <person name="Andreopoulos B."/>
            <person name="Baker S."/>
            <person name="Barry K."/>
            <person name="Bills G."/>
            <person name="Bluhm B."/>
            <person name="Cannon C."/>
            <person name="Castanera R."/>
            <person name="Culley D."/>
            <person name="Daum C."/>
            <person name="Ezra D."/>
            <person name="Gonzalez J."/>
            <person name="Henrissat B."/>
            <person name="Kuo A."/>
            <person name="Liang C."/>
            <person name="Lipzen A."/>
            <person name="Lutzoni F."/>
            <person name="Magnuson J."/>
            <person name="Mondo S."/>
            <person name="Nolan M."/>
            <person name="Ohm R."/>
            <person name="Pangilinan J."/>
            <person name="Park H.-J."/>
            <person name="Ramirez L."/>
            <person name="Alfaro M."/>
            <person name="Sun H."/>
            <person name="Tritt A."/>
            <person name="Yoshinaga Y."/>
            <person name="Zwiers L.-H."/>
            <person name="Turgeon B."/>
            <person name="Goodwin S."/>
            <person name="Spatafora J."/>
            <person name="Crous P."/>
            <person name="Grigoriev I."/>
        </authorList>
    </citation>
    <scope>NUCLEOTIDE SEQUENCE</scope>
    <source>
        <strain evidence="7 9">CBS 304.34</strain>
    </source>
</reference>
<dbReference type="Proteomes" id="UP000504636">
    <property type="component" value="Unplaced"/>
</dbReference>
<feature type="transmembrane region" description="Helical" evidence="6">
    <location>
        <begin position="226"/>
        <end position="246"/>
    </location>
</feature>
<dbReference type="EMBL" id="MU003697">
    <property type="protein sequence ID" value="KAF2812608.1"/>
    <property type="molecule type" value="Genomic_DNA"/>
</dbReference>
<keyword evidence="8" id="KW-1185">Reference proteome</keyword>
<dbReference type="Pfam" id="PF04479">
    <property type="entry name" value="RTA1"/>
    <property type="match status" value="1"/>
</dbReference>
<reference evidence="9" key="2">
    <citation type="submission" date="2020-04" db="EMBL/GenBank/DDBJ databases">
        <authorList>
            <consortium name="NCBI Genome Project"/>
        </authorList>
    </citation>
    <scope>NUCLEOTIDE SEQUENCE</scope>
    <source>
        <strain evidence="9">CBS 304.34</strain>
    </source>
</reference>
<protein>
    <submittedName>
        <fullName evidence="7 9">RTA1-domain-containing protein</fullName>
    </submittedName>
</protein>
<organism evidence="7">
    <name type="scientific">Mytilinidion resinicola</name>
    <dbReference type="NCBI Taxonomy" id="574789"/>
    <lineage>
        <taxon>Eukaryota</taxon>
        <taxon>Fungi</taxon>
        <taxon>Dikarya</taxon>
        <taxon>Ascomycota</taxon>
        <taxon>Pezizomycotina</taxon>
        <taxon>Dothideomycetes</taxon>
        <taxon>Pleosporomycetidae</taxon>
        <taxon>Mytilinidiales</taxon>
        <taxon>Mytilinidiaceae</taxon>
        <taxon>Mytilinidion</taxon>
    </lineage>
</organism>
<gene>
    <name evidence="7 9" type="ORF">BDZ99DRAFT_569258</name>
</gene>
<dbReference type="GeneID" id="54468753"/>
<accession>A0A6A6YVM6</accession>
<dbReference type="AlphaFoldDB" id="A0A6A6YVM6"/>
<name>A0A6A6YVM6_9PEZI</name>
<dbReference type="GO" id="GO:0016020">
    <property type="term" value="C:membrane"/>
    <property type="evidence" value="ECO:0007669"/>
    <property type="project" value="UniProtKB-SubCell"/>
</dbReference>
<feature type="transmembrane region" description="Helical" evidence="6">
    <location>
        <begin position="74"/>
        <end position="94"/>
    </location>
</feature>
<feature type="transmembrane region" description="Helical" evidence="6">
    <location>
        <begin position="106"/>
        <end position="127"/>
    </location>
</feature>
<evidence type="ECO:0000256" key="3">
    <source>
        <dbReference type="ARBA" id="ARBA00022989"/>
    </source>
</evidence>
<reference evidence="9" key="3">
    <citation type="submission" date="2025-04" db="UniProtKB">
        <authorList>
            <consortium name="RefSeq"/>
        </authorList>
    </citation>
    <scope>IDENTIFICATION</scope>
    <source>
        <strain evidence="9">CBS 304.34</strain>
    </source>
</reference>
<feature type="compositionally biased region" description="Basic and acidic residues" evidence="5">
    <location>
        <begin position="369"/>
        <end position="378"/>
    </location>
</feature>
<sequence>MTSTISHIATRTTSTATPSCTTAVPGKYGYVDPTACNANYAFSPSFTAAIAFSVLFAIVTAVQVTQAFLFKKGFCWVMIMGCSWELGSFVTRALGSHNQQSGALALINQLLLLLAPLWINAYVYMTAGRLIWTFHPERKIWKIKAMSIGKYFVWLDIFSFIVQGIGGTMLQPSASANQQKLGKNVYMTGVGVQEIFIVLFTILIVRFQIEMMRLEKSAMIPRTRKWLLLTGALYAALALITMRIIFRLIEFSRGMTESNPLPYHEVYPLALDASPMLLAITILSVIHPGMVLKGPESELPSRKEKKQMKKENKETKKAMKAAGKSGKLGYGTEYSPLGGYSSQNLTNDVELEVPHENRFLRDGYSSPNHSRDHSRDNSGDNLGYYSGPPV</sequence>
<evidence type="ECO:0000256" key="5">
    <source>
        <dbReference type="SAM" id="MobiDB-lite"/>
    </source>
</evidence>
<dbReference type="PANTHER" id="PTHR31465:SF15">
    <property type="entry name" value="LIPID TRANSPORTER ATNI-RELATED"/>
    <property type="match status" value="1"/>
</dbReference>
<evidence type="ECO:0000313" key="7">
    <source>
        <dbReference type="EMBL" id="KAF2812608.1"/>
    </source>
</evidence>
<evidence type="ECO:0000313" key="9">
    <source>
        <dbReference type="RefSeq" id="XP_033579572.1"/>
    </source>
</evidence>